<dbReference type="InterPro" id="IPR013320">
    <property type="entry name" value="ConA-like_dom_sf"/>
</dbReference>
<dbReference type="GO" id="GO:0005975">
    <property type="term" value="P:carbohydrate metabolic process"/>
    <property type="evidence" value="ECO:0007669"/>
    <property type="project" value="InterPro"/>
</dbReference>
<dbReference type="EMBL" id="RHHB01000012">
    <property type="protein sequence ID" value="RNB49991.1"/>
    <property type="molecule type" value="Genomic_DNA"/>
</dbReference>
<evidence type="ECO:0000256" key="3">
    <source>
        <dbReference type="ARBA" id="ARBA00023295"/>
    </source>
</evidence>
<comment type="caution">
    <text evidence="8">The sequence shown here is derived from an EMBL/GenBank/DDBJ whole genome shotgun (WGS) entry which is preliminary data.</text>
</comment>
<dbReference type="Gene3D" id="2.60.120.200">
    <property type="match status" value="1"/>
</dbReference>
<evidence type="ECO:0000256" key="1">
    <source>
        <dbReference type="ARBA" id="ARBA00009865"/>
    </source>
</evidence>
<keyword evidence="2 6" id="KW-0378">Hydrolase</keyword>
<feature type="domain" description="Beta-xylosidase C-terminal Concanavalin A-like" evidence="7">
    <location>
        <begin position="333"/>
        <end position="503"/>
    </location>
</feature>
<gene>
    <name evidence="8" type="ORF">EDM22_08635</name>
</gene>
<evidence type="ECO:0000256" key="2">
    <source>
        <dbReference type="ARBA" id="ARBA00022801"/>
    </source>
</evidence>
<dbReference type="InterPro" id="IPR006710">
    <property type="entry name" value="Glyco_hydro_43"/>
</dbReference>
<dbReference type="Gene3D" id="2.115.10.20">
    <property type="entry name" value="Glycosyl hydrolase domain, family 43"/>
    <property type="match status" value="1"/>
</dbReference>
<dbReference type="Pfam" id="PF17851">
    <property type="entry name" value="GH43_C2"/>
    <property type="match status" value="1"/>
</dbReference>
<dbReference type="AlphaFoldDB" id="A0A3M8AFT2"/>
<dbReference type="PANTHER" id="PTHR42812">
    <property type="entry name" value="BETA-XYLOSIDASE"/>
    <property type="match status" value="1"/>
</dbReference>
<feature type="active site" description="Proton acceptor" evidence="4">
    <location>
        <position position="15"/>
    </location>
</feature>
<dbReference type="SUPFAM" id="SSF49899">
    <property type="entry name" value="Concanavalin A-like lectins/glucanases"/>
    <property type="match status" value="1"/>
</dbReference>
<evidence type="ECO:0000256" key="6">
    <source>
        <dbReference type="RuleBase" id="RU361187"/>
    </source>
</evidence>
<comment type="similarity">
    <text evidence="1 6">Belongs to the glycosyl hydrolase 43 family.</text>
</comment>
<proteinExistence type="inferred from homology"/>
<protein>
    <submittedName>
        <fullName evidence="8">Glycoside hydrolase family 43 protein</fullName>
    </submittedName>
</protein>
<feature type="site" description="Important for catalytic activity, responsible for pKa modulation of the active site Glu and correct orientation of both the proton donor and substrate" evidence="5">
    <location>
        <position position="125"/>
    </location>
</feature>
<evidence type="ECO:0000256" key="5">
    <source>
        <dbReference type="PIRSR" id="PIRSR606710-2"/>
    </source>
</evidence>
<dbReference type="SUPFAM" id="SSF75005">
    <property type="entry name" value="Arabinanase/levansucrase/invertase"/>
    <property type="match status" value="1"/>
</dbReference>
<sequence length="516" mass="54587">MGRFRNPVLPGCHPDPSVCRVGGEFFLVTSTFEVLPGLPIHRSRNLVDWELVGHAVHRPGQLDLSTVPASGGLFAPTIRHHDGRFHVVCTVVHGEGRQGHFLVTATDAAGPWSDPIWFDGVPGIDPSLTFDEGRAWLCGTRLAEPGAWEGQTEVWLRELDPASFAPIGPEHLLWRGALVGARWAEGPHLFRRDGRWLLLAAEGGTERDHAIVVAYADEITGPYVGDAGNPRLTHRDLGSRAGLVDVGHADLVDDADGRSWAVLLATRLIDGRRSLLGRQTCLVPVEWEAGRPLFAPGVGRVLAEVEADGVPDAAPAPRDAGPLVVDDGRGGVRLGLEWNGVRRLPSEVAAIGPDGAVRIAGGDPPERVGRPAFLGARLPSVRSRVRVRFEVEQAAAGFSAGLLLRHSEDAHLAFVVREDDGARRLAVSLRAGGEEQRLVEASAPALGPIELALEVDGFAVTCSVRAVGGGLEQIGAADVAVLSPDVAGGFLGVWAGVLAVGDGSIRVDALEVSALD</sequence>
<dbReference type="PANTHER" id="PTHR42812:SF12">
    <property type="entry name" value="BETA-XYLOSIDASE-RELATED"/>
    <property type="match status" value="1"/>
</dbReference>
<dbReference type="InterPro" id="IPR023296">
    <property type="entry name" value="Glyco_hydro_beta-prop_sf"/>
</dbReference>
<evidence type="ECO:0000256" key="4">
    <source>
        <dbReference type="PIRSR" id="PIRSR606710-1"/>
    </source>
</evidence>
<keyword evidence="3 6" id="KW-0326">Glycosidase</keyword>
<dbReference type="InterPro" id="IPR041542">
    <property type="entry name" value="GH43_C2"/>
</dbReference>
<dbReference type="Pfam" id="PF04616">
    <property type="entry name" value="Glyco_hydro_43"/>
    <property type="match status" value="1"/>
</dbReference>
<reference evidence="8 9" key="1">
    <citation type="submission" date="2018-10" db="EMBL/GenBank/DDBJ databases">
        <title>Isolation, diversity and antibacterial activity of antinobacteria from the wheat rhizosphere soil.</title>
        <authorList>
            <person name="Sun T."/>
        </authorList>
    </citation>
    <scope>NUCLEOTIDE SEQUENCE [LARGE SCALE GENOMIC DNA]</scope>
    <source>
        <strain evidence="8 9">SJ-23</strain>
    </source>
</reference>
<dbReference type="CDD" id="cd18617">
    <property type="entry name" value="GH43_XynB-like"/>
    <property type="match status" value="1"/>
</dbReference>
<organism evidence="8 9">
    <name type="scientific">Agromyces tardus</name>
    <dbReference type="NCBI Taxonomy" id="2583849"/>
    <lineage>
        <taxon>Bacteria</taxon>
        <taxon>Bacillati</taxon>
        <taxon>Actinomycetota</taxon>
        <taxon>Actinomycetes</taxon>
        <taxon>Micrococcales</taxon>
        <taxon>Microbacteriaceae</taxon>
        <taxon>Agromyces</taxon>
    </lineage>
</organism>
<evidence type="ECO:0000259" key="7">
    <source>
        <dbReference type="Pfam" id="PF17851"/>
    </source>
</evidence>
<evidence type="ECO:0000313" key="8">
    <source>
        <dbReference type="EMBL" id="RNB49991.1"/>
    </source>
</evidence>
<name>A0A3M8AFT2_9MICO</name>
<feature type="active site" description="Proton donor" evidence="4">
    <location>
        <position position="185"/>
    </location>
</feature>
<dbReference type="RefSeq" id="WP_122936660.1">
    <property type="nucleotide sequence ID" value="NZ_JBHSNT010000007.1"/>
</dbReference>
<dbReference type="OrthoDB" id="9801455at2"/>
<keyword evidence="9" id="KW-1185">Reference proteome</keyword>
<dbReference type="GO" id="GO:0004553">
    <property type="term" value="F:hydrolase activity, hydrolyzing O-glycosyl compounds"/>
    <property type="evidence" value="ECO:0007669"/>
    <property type="project" value="InterPro"/>
</dbReference>
<dbReference type="InterPro" id="IPR051795">
    <property type="entry name" value="Glycosyl_Hydrlase_43"/>
</dbReference>
<dbReference type="Proteomes" id="UP000275048">
    <property type="component" value="Unassembled WGS sequence"/>
</dbReference>
<evidence type="ECO:0000313" key="9">
    <source>
        <dbReference type="Proteomes" id="UP000275048"/>
    </source>
</evidence>
<accession>A0A3M8AFT2</accession>